<dbReference type="EMBL" id="JAHCMY010000001">
    <property type="protein sequence ID" value="MBS9522412.1"/>
    <property type="molecule type" value="Genomic_DNA"/>
</dbReference>
<keyword evidence="3" id="KW-1185">Reference proteome</keyword>
<gene>
    <name evidence="2" type="ORF">KI659_00135</name>
</gene>
<dbReference type="RefSeq" id="WP_213943315.1">
    <property type="nucleotide sequence ID" value="NZ_JAHCMY010000001.1"/>
</dbReference>
<dbReference type="Proteomes" id="UP001319104">
    <property type="component" value="Unassembled WGS sequence"/>
</dbReference>
<sequence>MEMEKKIYQAFVDHVPGDAAGYCFDLWKEDPFRFVISRSRSSKLGDFRYRRDRDVQTITINYDLNPYQFLITYIHEVAHHRVYRDFGLGVRPHGPEWKMVFRKLLAPMLSDLVFPKDILIPLKRHMLNPKASSGADVFLSRELKKYDLSFQEGLNRPLFLTDIKVGQSFSLRGRVFTKEDTRRTRVVCLEVASGRKYLISLNAEVEAV</sequence>
<name>A0AAP2G0I5_9BACT</name>
<feature type="domain" description="SprT-like" evidence="1">
    <location>
        <begin position="32"/>
        <end position="104"/>
    </location>
</feature>
<dbReference type="InterPro" id="IPR006640">
    <property type="entry name" value="SprT-like_domain"/>
</dbReference>
<dbReference type="Pfam" id="PF10263">
    <property type="entry name" value="SprT-like"/>
    <property type="match status" value="1"/>
</dbReference>
<organism evidence="2 3">
    <name type="scientific">Litoribacter ruber</name>
    <dbReference type="NCBI Taxonomy" id="702568"/>
    <lineage>
        <taxon>Bacteria</taxon>
        <taxon>Pseudomonadati</taxon>
        <taxon>Bacteroidota</taxon>
        <taxon>Cytophagia</taxon>
        <taxon>Cytophagales</taxon>
        <taxon>Cyclobacteriaceae</taxon>
        <taxon>Litoribacter</taxon>
    </lineage>
</organism>
<proteinExistence type="predicted"/>
<reference evidence="2 3" key="1">
    <citation type="submission" date="2021-05" db="EMBL/GenBank/DDBJ databases">
        <authorList>
            <person name="Zhang Z.D."/>
            <person name="Osman G."/>
        </authorList>
    </citation>
    <scope>NUCLEOTIDE SEQUENCE [LARGE SCALE GENOMIC DNA]</scope>
    <source>
        <strain evidence="2 3">KCTC 32217</strain>
    </source>
</reference>
<protein>
    <submittedName>
        <fullName evidence="2">Transcription elongation protein SprT</fullName>
    </submittedName>
</protein>
<dbReference type="AlphaFoldDB" id="A0AAP2G0I5"/>
<evidence type="ECO:0000313" key="3">
    <source>
        <dbReference type="Proteomes" id="UP001319104"/>
    </source>
</evidence>
<evidence type="ECO:0000313" key="2">
    <source>
        <dbReference type="EMBL" id="MBS9522412.1"/>
    </source>
</evidence>
<accession>A0AAP2G0I5</accession>
<comment type="caution">
    <text evidence="2">The sequence shown here is derived from an EMBL/GenBank/DDBJ whole genome shotgun (WGS) entry which is preliminary data.</text>
</comment>
<dbReference type="GO" id="GO:0006950">
    <property type="term" value="P:response to stress"/>
    <property type="evidence" value="ECO:0007669"/>
    <property type="project" value="UniProtKB-ARBA"/>
</dbReference>
<evidence type="ECO:0000259" key="1">
    <source>
        <dbReference type="Pfam" id="PF10263"/>
    </source>
</evidence>